<keyword evidence="5 8" id="KW-0687">Ribonucleoprotein</keyword>
<comment type="similarity">
    <text evidence="1 8 9">Belongs to the universal ribosomal protein uS3 family.</text>
</comment>
<dbReference type="GO" id="GO:0022627">
    <property type="term" value="C:cytosolic small ribosomal subunit"/>
    <property type="evidence" value="ECO:0007669"/>
    <property type="project" value="TreeGrafter"/>
</dbReference>
<evidence type="ECO:0000256" key="4">
    <source>
        <dbReference type="ARBA" id="ARBA00022980"/>
    </source>
</evidence>
<evidence type="ECO:0000256" key="5">
    <source>
        <dbReference type="ARBA" id="ARBA00023274"/>
    </source>
</evidence>
<dbReference type="CDD" id="cd02412">
    <property type="entry name" value="KH-II_30S_S3"/>
    <property type="match status" value="1"/>
</dbReference>
<dbReference type="PANTHER" id="PTHR11760:SF19">
    <property type="entry name" value="SMALL RIBOSOMAL SUBUNIT PROTEIN US3C"/>
    <property type="match status" value="1"/>
</dbReference>
<dbReference type="GO" id="GO:0003735">
    <property type="term" value="F:structural constituent of ribosome"/>
    <property type="evidence" value="ECO:0007669"/>
    <property type="project" value="InterPro"/>
</dbReference>
<dbReference type="GO" id="GO:0019843">
    <property type="term" value="F:rRNA binding"/>
    <property type="evidence" value="ECO:0007669"/>
    <property type="project" value="UniProtKB-UniRule"/>
</dbReference>
<dbReference type="InterPro" id="IPR004044">
    <property type="entry name" value="KH_dom_type_2"/>
</dbReference>
<proteinExistence type="inferred from homology"/>
<dbReference type="FunFam" id="3.30.300.20:FF:000001">
    <property type="entry name" value="30S ribosomal protein S3"/>
    <property type="match status" value="1"/>
</dbReference>
<dbReference type="SUPFAM" id="SSF54821">
    <property type="entry name" value="Ribosomal protein S3 C-terminal domain"/>
    <property type="match status" value="1"/>
</dbReference>
<organism evidence="11 12">
    <name type="scientific">Candidatus Terrybacteria bacterium CG10_big_fil_rev_8_21_14_0_10_41_10</name>
    <dbReference type="NCBI Taxonomy" id="1975026"/>
    <lineage>
        <taxon>Bacteria</taxon>
        <taxon>Candidatus Terryibacteriota</taxon>
    </lineage>
</organism>
<dbReference type="InterPro" id="IPR015946">
    <property type="entry name" value="KH_dom-like_a/b"/>
</dbReference>
<comment type="function">
    <text evidence="6 8">Binds the lower part of the 30S subunit head. Binds mRNA in the 70S ribosome, positioning it for translation.</text>
</comment>
<dbReference type="AlphaFoldDB" id="A0A2M8LAU8"/>
<dbReference type="InterPro" id="IPR009019">
    <property type="entry name" value="KH_sf_prok-type"/>
</dbReference>
<protein>
    <recommendedName>
        <fullName evidence="7 8">Small ribosomal subunit protein uS3</fullName>
    </recommendedName>
</protein>
<evidence type="ECO:0000313" key="12">
    <source>
        <dbReference type="Proteomes" id="UP000230959"/>
    </source>
</evidence>
<comment type="subunit">
    <text evidence="8">Part of the 30S ribosomal subunit. Forms a tight complex with proteins S10 and S14.</text>
</comment>
<evidence type="ECO:0000256" key="8">
    <source>
        <dbReference type="HAMAP-Rule" id="MF_01309"/>
    </source>
</evidence>
<gene>
    <name evidence="8" type="primary">rpsC</name>
    <name evidence="11" type="ORF">COV02_00955</name>
</gene>
<sequence length="217" mass="25162">MSKTVHPYSFRIGILRGWKSRWFNSQKYREFLKADVLVREALTKSLRGTFIESIEIERTPAVFHIIIKTSRPGLVIGRKGEGTEKIKSHIISILNKIKAEIPKDIKISVEEVRQPETSARIVAQMAIESLEKRTPFRRVMKQILEKGMSNRDVKGIKIMLSGRLDGAEMSRKEWLRKGRIPLQTLRADIDFAREEARLPYGQIGIKVWIYRGDKFDK</sequence>
<keyword evidence="3 8" id="KW-0694">RNA-binding</keyword>
<evidence type="ECO:0000256" key="2">
    <source>
        <dbReference type="ARBA" id="ARBA00022730"/>
    </source>
</evidence>
<dbReference type="PROSITE" id="PS00548">
    <property type="entry name" value="RIBOSOMAL_S3"/>
    <property type="match status" value="1"/>
</dbReference>
<evidence type="ECO:0000256" key="1">
    <source>
        <dbReference type="ARBA" id="ARBA00010761"/>
    </source>
</evidence>
<dbReference type="HAMAP" id="MF_01309_B">
    <property type="entry name" value="Ribosomal_uS3_B"/>
    <property type="match status" value="1"/>
</dbReference>
<dbReference type="InterPro" id="IPR001351">
    <property type="entry name" value="Ribosomal_uS3_C"/>
</dbReference>
<dbReference type="PANTHER" id="PTHR11760">
    <property type="entry name" value="30S/40S RIBOSOMAL PROTEIN S3"/>
    <property type="match status" value="1"/>
</dbReference>
<dbReference type="NCBIfam" id="TIGR01009">
    <property type="entry name" value="rpsC_bact"/>
    <property type="match status" value="1"/>
</dbReference>
<evidence type="ECO:0000256" key="7">
    <source>
        <dbReference type="ARBA" id="ARBA00035257"/>
    </source>
</evidence>
<dbReference type="InterPro" id="IPR057258">
    <property type="entry name" value="Ribosomal_uS3"/>
</dbReference>
<reference evidence="12" key="1">
    <citation type="submission" date="2017-09" db="EMBL/GenBank/DDBJ databases">
        <title>Depth-based differentiation of microbial function through sediment-hosted aquifers and enrichment of novel symbionts in the deep terrestrial subsurface.</title>
        <authorList>
            <person name="Probst A.J."/>
            <person name="Ladd B."/>
            <person name="Jarett J.K."/>
            <person name="Geller-Mcgrath D.E."/>
            <person name="Sieber C.M.K."/>
            <person name="Emerson J.B."/>
            <person name="Anantharaman K."/>
            <person name="Thomas B.C."/>
            <person name="Malmstrom R."/>
            <person name="Stieglmeier M."/>
            <person name="Klingl A."/>
            <person name="Woyke T."/>
            <person name="Ryan C.M."/>
            <person name="Banfield J.F."/>
        </authorList>
    </citation>
    <scope>NUCLEOTIDE SEQUENCE [LARGE SCALE GENOMIC DNA]</scope>
</reference>
<dbReference type="EMBL" id="PFER01000016">
    <property type="protein sequence ID" value="PJE73721.1"/>
    <property type="molecule type" value="Genomic_DNA"/>
</dbReference>
<dbReference type="PROSITE" id="PS50823">
    <property type="entry name" value="KH_TYPE_2"/>
    <property type="match status" value="1"/>
</dbReference>
<dbReference type="Proteomes" id="UP000230959">
    <property type="component" value="Unassembled WGS sequence"/>
</dbReference>
<dbReference type="SUPFAM" id="SSF54814">
    <property type="entry name" value="Prokaryotic type KH domain (KH-domain type II)"/>
    <property type="match status" value="1"/>
</dbReference>
<evidence type="ECO:0000256" key="6">
    <source>
        <dbReference type="ARBA" id="ARBA00024998"/>
    </source>
</evidence>
<name>A0A2M8LAU8_9BACT</name>
<dbReference type="GO" id="GO:0006412">
    <property type="term" value="P:translation"/>
    <property type="evidence" value="ECO:0007669"/>
    <property type="project" value="UniProtKB-UniRule"/>
</dbReference>
<accession>A0A2M8LAU8</accession>
<dbReference type="InterPro" id="IPR036419">
    <property type="entry name" value="Ribosomal_S3_C_sf"/>
</dbReference>
<keyword evidence="2 8" id="KW-0699">rRNA-binding</keyword>
<evidence type="ECO:0000259" key="10">
    <source>
        <dbReference type="PROSITE" id="PS50823"/>
    </source>
</evidence>
<dbReference type="Pfam" id="PF00189">
    <property type="entry name" value="Ribosomal_S3_C"/>
    <property type="match status" value="1"/>
</dbReference>
<dbReference type="Pfam" id="PF07650">
    <property type="entry name" value="KH_2"/>
    <property type="match status" value="1"/>
</dbReference>
<feature type="domain" description="KH type-2" evidence="10">
    <location>
        <begin position="38"/>
        <end position="113"/>
    </location>
</feature>
<dbReference type="Gene3D" id="3.30.300.20">
    <property type="match status" value="1"/>
</dbReference>
<dbReference type="InterPro" id="IPR018280">
    <property type="entry name" value="Ribosomal_uS3_CS"/>
</dbReference>
<evidence type="ECO:0000313" key="11">
    <source>
        <dbReference type="EMBL" id="PJE73721.1"/>
    </source>
</evidence>
<dbReference type="GO" id="GO:0003729">
    <property type="term" value="F:mRNA binding"/>
    <property type="evidence" value="ECO:0007669"/>
    <property type="project" value="UniProtKB-UniRule"/>
</dbReference>
<dbReference type="Gene3D" id="3.30.1140.32">
    <property type="entry name" value="Ribosomal protein S3, C-terminal domain"/>
    <property type="match status" value="1"/>
</dbReference>
<comment type="caution">
    <text evidence="11">The sequence shown here is derived from an EMBL/GenBank/DDBJ whole genome shotgun (WGS) entry which is preliminary data.</text>
</comment>
<evidence type="ECO:0000256" key="9">
    <source>
        <dbReference type="RuleBase" id="RU003624"/>
    </source>
</evidence>
<evidence type="ECO:0000256" key="3">
    <source>
        <dbReference type="ARBA" id="ARBA00022884"/>
    </source>
</evidence>
<keyword evidence="4 8" id="KW-0689">Ribosomal protein</keyword>
<dbReference type="InterPro" id="IPR005704">
    <property type="entry name" value="Ribosomal_uS3_bac-typ"/>
</dbReference>